<evidence type="ECO:0000256" key="2">
    <source>
        <dbReference type="ARBA" id="ARBA00023015"/>
    </source>
</evidence>
<dbReference type="RefSeq" id="WP_245350897.1">
    <property type="nucleotide sequence ID" value="NZ_JAGINU010000001.1"/>
</dbReference>
<dbReference type="SUPFAM" id="SSF53850">
    <property type="entry name" value="Periplasmic binding protein-like II"/>
    <property type="match status" value="1"/>
</dbReference>
<evidence type="ECO:0000256" key="1">
    <source>
        <dbReference type="ARBA" id="ARBA00009437"/>
    </source>
</evidence>
<dbReference type="PANTHER" id="PTHR30346:SF0">
    <property type="entry name" value="HCA OPERON TRANSCRIPTIONAL ACTIVATOR HCAR"/>
    <property type="match status" value="1"/>
</dbReference>
<dbReference type="InterPro" id="IPR000847">
    <property type="entry name" value="LysR_HTH_N"/>
</dbReference>
<comment type="similarity">
    <text evidence="1">Belongs to the LysR transcriptional regulatory family.</text>
</comment>
<dbReference type="CDD" id="cd08414">
    <property type="entry name" value="PBP2_LTTR_aromatics_like"/>
    <property type="match status" value="1"/>
</dbReference>
<keyword evidence="8" id="KW-1185">Reference proteome</keyword>
<evidence type="ECO:0000259" key="6">
    <source>
        <dbReference type="PROSITE" id="PS50931"/>
    </source>
</evidence>
<evidence type="ECO:0000256" key="4">
    <source>
        <dbReference type="ARBA" id="ARBA00023163"/>
    </source>
</evidence>
<reference evidence="7 8" key="1">
    <citation type="submission" date="2021-03" db="EMBL/GenBank/DDBJ databases">
        <title>Sequencing the genomes of 1000 actinobacteria strains.</title>
        <authorList>
            <person name="Klenk H.-P."/>
        </authorList>
    </citation>
    <scope>NUCLEOTIDE SEQUENCE [LARGE SCALE GENOMIC DNA]</scope>
    <source>
        <strain evidence="7 8">DSM 45256</strain>
    </source>
</reference>
<organism evidence="7 8">
    <name type="scientific">Pseudonocardia parietis</name>
    <dbReference type="NCBI Taxonomy" id="570936"/>
    <lineage>
        <taxon>Bacteria</taxon>
        <taxon>Bacillati</taxon>
        <taxon>Actinomycetota</taxon>
        <taxon>Actinomycetes</taxon>
        <taxon>Pseudonocardiales</taxon>
        <taxon>Pseudonocardiaceae</taxon>
        <taxon>Pseudonocardia</taxon>
    </lineage>
</organism>
<dbReference type="InterPro" id="IPR036388">
    <property type="entry name" value="WH-like_DNA-bd_sf"/>
</dbReference>
<dbReference type="SUPFAM" id="SSF46785">
    <property type="entry name" value="Winged helix' DNA-binding domain"/>
    <property type="match status" value="1"/>
</dbReference>
<gene>
    <name evidence="7" type="ORF">JOF36_003711</name>
</gene>
<dbReference type="InterPro" id="IPR005119">
    <property type="entry name" value="LysR_subst-bd"/>
</dbReference>
<proteinExistence type="inferred from homology"/>
<dbReference type="Proteomes" id="UP001519295">
    <property type="component" value="Unassembled WGS sequence"/>
</dbReference>
<dbReference type="PRINTS" id="PR00039">
    <property type="entry name" value="HTHLYSR"/>
</dbReference>
<evidence type="ECO:0000256" key="5">
    <source>
        <dbReference type="SAM" id="MobiDB-lite"/>
    </source>
</evidence>
<dbReference type="Gene3D" id="3.40.190.10">
    <property type="entry name" value="Periplasmic binding protein-like II"/>
    <property type="match status" value="2"/>
</dbReference>
<protein>
    <submittedName>
        <fullName evidence="7">DNA-binding transcriptional LysR family regulator</fullName>
    </submittedName>
</protein>
<feature type="compositionally biased region" description="Polar residues" evidence="5">
    <location>
        <begin position="299"/>
        <end position="314"/>
    </location>
</feature>
<dbReference type="Gene3D" id="1.10.10.10">
    <property type="entry name" value="Winged helix-like DNA-binding domain superfamily/Winged helix DNA-binding domain"/>
    <property type="match status" value="1"/>
</dbReference>
<keyword evidence="3 7" id="KW-0238">DNA-binding</keyword>
<dbReference type="PROSITE" id="PS50931">
    <property type="entry name" value="HTH_LYSR"/>
    <property type="match status" value="1"/>
</dbReference>
<keyword evidence="2" id="KW-0805">Transcription regulation</keyword>
<dbReference type="GO" id="GO:0003677">
    <property type="term" value="F:DNA binding"/>
    <property type="evidence" value="ECO:0007669"/>
    <property type="project" value="UniProtKB-KW"/>
</dbReference>
<dbReference type="Pfam" id="PF00126">
    <property type="entry name" value="HTH_1"/>
    <property type="match status" value="1"/>
</dbReference>
<name>A0ABS4VVQ3_9PSEU</name>
<feature type="domain" description="HTH lysR-type" evidence="6">
    <location>
        <begin position="1"/>
        <end position="58"/>
    </location>
</feature>
<feature type="region of interest" description="Disordered" evidence="5">
    <location>
        <begin position="294"/>
        <end position="320"/>
    </location>
</feature>
<sequence length="320" mass="34468">MDLRQLRYFVAVAETRHFGRAAERLHMAQSPLSQAIRQLENQVGATLFERTTRRVDLSPAGASLLEDAYRILASIDDARRRVERVAAGADGVVTVGATDLAAYQLLPRLARVVARRMPALTLRFRAGLLTAAQEDALDKRRIDLAVLRPPVVRPDVSTRTVVRERLVAALPAGHRLAARDTVSLTELRGDDFVAYGADGSVVDSVATQGCLGAGFLPRRRAEAHATPILLTHVAAGEGVALLPESVRALGTEGVVYTELEEELRVDLALAWRTDDRSPALVRLLDTLADHARELDTSRGTRGASTDTAPATVSATPGGPQ</sequence>
<evidence type="ECO:0000256" key="3">
    <source>
        <dbReference type="ARBA" id="ARBA00023125"/>
    </source>
</evidence>
<dbReference type="InterPro" id="IPR036390">
    <property type="entry name" value="WH_DNA-bd_sf"/>
</dbReference>
<keyword evidence="4" id="KW-0804">Transcription</keyword>
<accession>A0ABS4VVQ3</accession>
<evidence type="ECO:0000313" key="8">
    <source>
        <dbReference type="Proteomes" id="UP001519295"/>
    </source>
</evidence>
<dbReference type="PANTHER" id="PTHR30346">
    <property type="entry name" value="TRANSCRIPTIONAL DUAL REGULATOR HCAR-RELATED"/>
    <property type="match status" value="1"/>
</dbReference>
<dbReference type="Pfam" id="PF03466">
    <property type="entry name" value="LysR_substrate"/>
    <property type="match status" value="1"/>
</dbReference>
<comment type="caution">
    <text evidence="7">The sequence shown here is derived from an EMBL/GenBank/DDBJ whole genome shotgun (WGS) entry which is preliminary data.</text>
</comment>
<dbReference type="EMBL" id="JAGINU010000001">
    <property type="protein sequence ID" value="MBP2368015.1"/>
    <property type="molecule type" value="Genomic_DNA"/>
</dbReference>
<evidence type="ECO:0000313" key="7">
    <source>
        <dbReference type="EMBL" id="MBP2368015.1"/>
    </source>
</evidence>